<dbReference type="EMBL" id="BAAAFH010000003">
    <property type="protein sequence ID" value="GAA0874320.1"/>
    <property type="molecule type" value="Genomic_DNA"/>
</dbReference>
<keyword evidence="2" id="KW-1185">Reference proteome</keyword>
<comment type="caution">
    <text evidence="1">The sequence shown here is derived from an EMBL/GenBank/DDBJ whole genome shotgun (WGS) entry which is preliminary data.</text>
</comment>
<evidence type="ECO:0000313" key="2">
    <source>
        <dbReference type="Proteomes" id="UP001501126"/>
    </source>
</evidence>
<sequence>MLFVFVISCTKVRTDDEYLEYIRDTENGLYHVQELSGYIYSVQMLTEEWYRIRDKKRNRTVEADRYILPDELHFLFSIETQEGINPIKKRFREEGEYFDIVRQLNQQAANLFTLEQTNNEYECVFAQAESSYDLIPSLHITVVFSKVKPRTSFLLEFNDIIWGAGPLRFRFEDQKLNEIPILK</sequence>
<protein>
    <submittedName>
        <fullName evidence="1">Uncharacterized protein</fullName>
    </submittedName>
</protein>
<proteinExistence type="predicted"/>
<reference evidence="1 2" key="1">
    <citation type="journal article" date="2019" name="Int. J. Syst. Evol. Microbiol.">
        <title>The Global Catalogue of Microorganisms (GCM) 10K type strain sequencing project: providing services to taxonomists for standard genome sequencing and annotation.</title>
        <authorList>
            <consortium name="The Broad Institute Genomics Platform"/>
            <consortium name="The Broad Institute Genome Sequencing Center for Infectious Disease"/>
            <person name="Wu L."/>
            <person name="Ma J."/>
        </authorList>
    </citation>
    <scope>NUCLEOTIDE SEQUENCE [LARGE SCALE GENOMIC DNA]</scope>
    <source>
        <strain evidence="1 2">JCM 16083</strain>
    </source>
</reference>
<name>A0ABN1MM52_9FLAO</name>
<accession>A0ABN1MM52</accession>
<gene>
    <name evidence="1" type="ORF">GCM10009118_07280</name>
</gene>
<organism evidence="1 2">
    <name type="scientific">Wandonia haliotis</name>
    <dbReference type="NCBI Taxonomy" id="574963"/>
    <lineage>
        <taxon>Bacteria</taxon>
        <taxon>Pseudomonadati</taxon>
        <taxon>Bacteroidota</taxon>
        <taxon>Flavobacteriia</taxon>
        <taxon>Flavobacteriales</taxon>
        <taxon>Crocinitomicaceae</taxon>
        <taxon>Wandonia</taxon>
    </lineage>
</organism>
<evidence type="ECO:0000313" key="1">
    <source>
        <dbReference type="EMBL" id="GAA0874320.1"/>
    </source>
</evidence>
<dbReference type="Proteomes" id="UP001501126">
    <property type="component" value="Unassembled WGS sequence"/>
</dbReference>